<dbReference type="EMBL" id="AALD02000030">
    <property type="protein sequence ID" value="EEQ09769.1"/>
    <property type="molecule type" value="Genomic_DNA"/>
</dbReference>
<keyword evidence="2" id="KW-1185">Reference proteome</keyword>
<accession>A0ABP2EBG9</accession>
<dbReference type="Proteomes" id="UP000003027">
    <property type="component" value="Unassembled WGS sequence"/>
</dbReference>
<comment type="caution">
    <text evidence="1">The sequence shown here is derived from an EMBL/GenBank/DDBJ whole genome shotgun (WGS) entry which is preliminary data.</text>
</comment>
<evidence type="ECO:0000313" key="1">
    <source>
        <dbReference type="EMBL" id="EEQ09769.1"/>
    </source>
</evidence>
<protein>
    <submittedName>
        <fullName evidence="1">Uncharacterized protein</fullName>
    </submittedName>
</protein>
<reference evidence="1" key="1">
    <citation type="submission" date="2008-12" db="EMBL/GenBank/DDBJ databases">
        <title>Annotation of the Yersinia mollaretii ATCC 43969 genome.</title>
        <authorList>
            <person name="Read T.D."/>
            <person name="Akmal A."/>
            <person name="Bishop-Lilly K."/>
            <person name="Chen P.E."/>
            <person name="Cook C."/>
            <person name="Kiley M.P."/>
            <person name="Lentz S."/>
            <person name="Mateczun A."/>
            <person name="Nagarajan N."/>
            <person name="Nolan N."/>
            <person name="Osborne B.I."/>
            <person name="Pop M."/>
            <person name="Sozhamannan S."/>
            <person name="Stewart A.C."/>
            <person name="Sulakvelidze A."/>
            <person name="Thomason B."/>
            <person name="Willner K."/>
            <person name="Zwick M.E."/>
        </authorList>
    </citation>
    <scope>NUCLEOTIDE SEQUENCE [LARGE SCALE GENOMIC DNA]</scope>
    <source>
        <strain evidence="1">ATCC 43969</strain>
    </source>
</reference>
<evidence type="ECO:0000313" key="2">
    <source>
        <dbReference type="Proteomes" id="UP000003027"/>
    </source>
</evidence>
<gene>
    <name evidence="1" type="ORF">ymoll0001_32240</name>
</gene>
<name>A0ABP2EBG9_YERMW</name>
<sequence>MVWQLFLNSIFNLLILNRQPKNAYFDVETEITNIHLQ</sequence>
<proteinExistence type="predicted"/>
<organism evidence="1 2">
    <name type="scientific">Yersinia mollaretii (strain ATCC 43969 / DSM 18520 / CIP 103324 / CNY 7263 / WAIP 204)</name>
    <dbReference type="NCBI Taxonomy" id="349967"/>
    <lineage>
        <taxon>Bacteria</taxon>
        <taxon>Pseudomonadati</taxon>
        <taxon>Pseudomonadota</taxon>
        <taxon>Gammaproteobacteria</taxon>
        <taxon>Enterobacterales</taxon>
        <taxon>Yersiniaceae</taxon>
        <taxon>Yersinia</taxon>
    </lineage>
</organism>